<keyword evidence="2" id="KW-1185">Reference proteome</keyword>
<evidence type="ECO:0000313" key="1">
    <source>
        <dbReference type="EMBL" id="VDO25852.1"/>
    </source>
</evidence>
<accession>A0A0N4W5X1</accession>
<organism evidence="3">
    <name type="scientific">Haemonchus placei</name>
    <name type="common">Barber's pole worm</name>
    <dbReference type="NCBI Taxonomy" id="6290"/>
    <lineage>
        <taxon>Eukaryota</taxon>
        <taxon>Metazoa</taxon>
        <taxon>Ecdysozoa</taxon>
        <taxon>Nematoda</taxon>
        <taxon>Chromadorea</taxon>
        <taxon>Rhabditida</taxon>
        <taxon>Rhabditina</taxon>
        <taxon>Rhabditomorpha</taxon>
        <taxon>Strongyloidea</taxon>
        <taxon>Trichostrongylidae</taxon>
        <taxon>Haemonchus</taxon>
    </lineage>
</organism>
<dbReference type="WBParaSite" id="HPLM_0000540501-mRNA-1">
    <property type="protein sequence ID" value="HPLM_0000540501-mRNA-1"/>
    <property type="gene ID" value="HPLM_0000540501"/>
</dbReference>
<protein>
    <submittedName>
        <fullName evidence="1 3">Uncharacterized protein</fullName>
    </submittedName>
</protein>
<dbReference type="EMBL" id="UZAF01016331">
    <property type="protein sequence ID" value="VDO25852.1"/>
    <property type="molecule type" value="Genomic_DNA"/>
</dbReference>
<name>A0A0N4W5X1_HAEPC</name>
<evidence type="ECO:0000313" key="2">
    <source>
        <dbReference type="Proteomes" id="UP000268014"/>
    </source>
</evidence>
<gene>
    <name evidence="1" type="ORF">HPLM_LOCUS5397</name>
</gene>
<proteinExistence type="predicted"/>
<reference evidence="3" key="1">
    <citation type="submission" date="2017-02" db="UniProtKB">
        <authorList>
            <consortium name="WormBaseParasite"/>
        </authorList>
    </citation>
    <scope>IDENTIFICATION</scope>
</reference>
<sequence length="38" mass="4217">MCNVGIQAALLAYAIEGIFPNNSIQVYNVSHIKNPFEH</sequence>
<evidence type="ECO:0000313" key="3">
    <source>
        <dbReference type="WBParaSite" id="HPLM_0000540501-mRNA-1"/>
    </source>
</evidence>
<dbReference type="AlphaFoldDB" id="A0A0N4W5X1"/>
<dbReference type="Proteomes" id="UP000268014">
    <property type="component" value="Unassembled WGS sequence"/>
</dbReference>
<reference evidence="1 2" key="2">
    <citation type="submission" date="2018-11" db="EMBL/GenBank/DDBJ databases">
        <authorList>
            <consortium name="Pathogen Informatics"/>
        </authorList>
    </citation>
    <scope>NUCLEOTIDE SEQUENCE [LARGE SCALE GENOMIC DNA]</scope>
    <source>
        <strain evidence="1 2">MHpl1</strain>
    </source>
</reference>